<dbReference type="InterPro" id="IPR015419">
    <property type="entry name" value="CTAG/Pcc1"/>
</dbReference>
<comment type="similarity">
    <text evidence="1">Belongs to the CTAG/PCC1 family.</text>
</comment>
<dbReference type="InParanoid" id="A0A4Q1BGC4"/>
<dbReference type="FunCoup" id="A0A4Q1BGC4">
    <property type="interactions" value="6"/>
</dbReference>
<comment type="caution">
    <text evidence="3">The sequence shown here is derived from an EMBL/GenBank/DDBJ whole genome shotgun (WGS) entry which is preliminary data.</text>
</comment>
<dbReference type="STRING" id="5217.A0A4Q1BGC4"/>
<feature type="compositionally biased region" description="Gly residues" evidence="2">
    <location>
        <begin position="113"/>
        <end position="124"/>
    </location>
</feature>
<dbReference type="EMBL" id="SDIL01000102">
    <property type="protein sequence ID" value="RXK36303.1"/>
    <property type="molecule type" value="Genomic_DNA"/>
</dbReference>
<dbReference type="GO" id="GO:0000408">
    <property type="term" value="C:EKC/KEOPS complex"/>
    <property type="evidence" value="ECO:0007669"/>
    <property type="project" value="TreeGrafter"/>
</dbReference>
<evidence type="ECO:0000256" key="2">
    <source>
        <dbReference type="SAM" id="MobiDB-lite"/>
    </source>
</evidence>
<dbReference type="VEuPathDB" id="FungiDB:TREMEDRAFT_67629"/>
<sequence length="124" mass="13535">MSQDSGPSTWHTVTLKIPFYTSQHAQIAKKVLQVDKEQNAQLVERQLEVEGNILIVLLRLATNSFLSSAELISRAMSEFAPDPTLPRVTDDELERIRMEANKGNSGGIELRGDGVGAGSGQEVT</sequence>
<dbReference type="PANTHER" id="PTHR31283">
    <property type="entry name" value="EKC/KEOPS COMPLEX SUBUNIT PCC1 FAMILY MEMBER"/>
    <property type="match status" value="1"/>
</dbReference>
<dbReference type="PANTHER" id="PTHR31283:SF5">
    <property type="entry name" value="EKC_KEOPS COMPLEX SUBUNIT LAGE3"/>
    <property type="match status" value="1"/>
</dbReference>
<dbReference type="Gene3D" id="3.30.310.50">
    <property type="entry name" value="Alpha-D-phosphohexomutase, C-terminal domain"/>
    <property type="match status" value="1"/>
</dbReference>
<evidence type="ECO:0000313" key="4">
    <source>
        <dbReference type="Proteomes" id="UP000289152"/>
    </source>
</evidence>
<proteinExistence type="inferred from homology"/>
<dbReference type="Proteomes" id="UP000289152">
    <property type="component" value="Unassembled WGS sequence"/>
</dbReference>
<feature type="region of interest" description="Disordered" evidence="2">
    <location>
        <begin position="100"/>
        <end position="124"/>
    </location>
</feature>
<dbReference type="OrthoDB" id="10025739at2759"/>
<evidence type="ECO:0000313" key="3">
    <source>
        <dbReference type="EMBL" id="RXK36303.1"/>
    </source>
</evidence>
<dbReference type="Pfam" id="PF09341">
    <property type="entry name" value="Pcc1"/>
    <property type="match status" value="1"/>
</dbReference>
<dbReference type="AlphaFoldDB" id="A0A4Q1BGC4"/>
<dbReference type="GO" id="GO:0070525">
    <property type="term" value="P:tRNA threonylcarbamoyladenosine metabolic process"/>
    <property type="evidence" value="ECO:0007669"/>
    <property type="project" value="TreeGrafter"/>
</dbReference>
<name>A0A4Q1BGC4_TREME</name>
<protein>
    <submittedName>
        <fullName evidence="3">Uncharacterized protein</fullName>
    </submittedName>
</protein>
<organism evidence="3 4">
    <name type="scientific">Tremella mesenterica</name>
    <name type="common">Jelly fungus</name>
    <dbReference type="NCBI Taxonomy" id="5217"/>
    <lineage>
        <taxon>Eukaryota</taxon>
        <taxon>Fungi</taxon>
        <taxon>Dikarya</taxon>
        <taxon>Basidiomycota</taxon>
        <taxon>Agaricomycotina</taxon>
        <taxon>Tremellomycetes</taxon>
        <taxon>Tremellales</taxon>
        <taxon>Tremellaceae</taxon>
        <taxon>Tremella</taxon>
    </lineage>
</organism>
<accession>A0A4Q1BGC4</accession>
<reference evidence="3 4" key="1">
    <citation type="submission" date="2016-06" db="EMBL/GenBank/DDBJ databases">
        <title>Evolution of pathogenesis and genome organization in the Tremellales.</title>
        <authorList>
            <person name="Cuomo C."/>
            <person name="Litvintseva A."/>
            <person name="Heitman J."/>
            <person name="Chen Y."/>
            <person name="Sun S."/>
            <person name="Springer D."/>
            <person name="Dromer F."/>
            <person name="Young S."/>
            <person name="Zeng Q."/>
            <person name="Chapman S."/>
            <person name="Gujja S."/>
            <person name="Saif S."/>
            <person name="Birren B."/>
        </authorList>
    </citation>
    <scope>NUCLEOTIDE SEQUENCE [LARGE SCALE GENOMIC DNA]</scope>
    <source>
        <strain evidence="3 4">ATCC 28783</strain>
    </source>
</reference>
<evidence type="ECO:0000256" key="1">
    <source>
        <dbReference type="ARBA" id="ARBA00007073"/>
    </source>
</evidence>
<keyword evidence="4" id="KW-1185">Reference proteome</keyword>
<gene>
    <name evidence="3" type="ORF">M231_06439</name>
</gene>